<evidence type="ECO:0000259" key="2">
    <source>
        <dbReference type="Pfam" id="PF04149"/>
    </source>
</evidence>
<dbReference type="EMBL" id="BAAARW010000020">
    <property type="protein sequence ID" value="GAA2435517.1"/>
    <property type="molecule type" value="Genomic_DNA"/>
</dbReference>
<accession>A0ABN3JNC0</accession>
<dbReference type="Pfam" id="PF04149">
    <property type="entry name" value="DUF397"/>
    <property type="match status" value="1"/>
</dbReference>
<dbReference type="Proteomes" id="UP001501231">
    <property type="component" value="Unassembled WGS sequence"/>
</dbReference>
<feature type="region of interest" description="Disordered" evidence="1">
    <location>
        <begin position="1"/>
        <end position="36"/>
    </location>
</feature>
<protein>
    <submittedName>
        <fullName evidence="3">DUF397 domain-containing protein</fullName>
    </submittedName>
</protein>
<feature type="compositionally biased region" description="Basic and acidic residues" evidence="1">
    <location>
        <begin position="15"/>
        <end position="25"/>
    </location>
</feature>
<name>A0ABN3JNC0_9ACTN</name>
<dbReference type="InterPro" id="IPR007278">
    <property type="entry name" value="DUF397"/>
</dbReference>
<sequence length="104" mass="11345">MLQTDMGQNIPGRKNTCDTARDHAYDNGMPATGIPGARWLKSRRSNSQGNCVEIAELPGGRIAMRNSRHPEGPALIYTRPEIEALILGAKDGDFDHLITARSSN</sequence>
<evidence type="ECO:0000313" key="4">
    <source>
        <dbReference type="Proteomes" id="UP001501231"/>
    </source>
</evidence>
<evidence type="ECO:0000256" key="1">
    <source>
        <dbReference type="SAM" id="MobiDB-lite"/>
    </source>
</evidence>
<feature type="domain" description="DUF397" evidence="2">
    <location>
        <begin position="37"/>
        <end position="90"/>
    </location>
</feature>
<organism evidence="3 4">
    <name type="scientific">Actinomadura vinacea</name>
    <dbReference type="NCBI Taxonomy" id="115336"/>
    <lineage>
        <taxon>Bacteria</taxon>
        <taxon>Bacillati</taxon>
        <taxon>Actinomycetota</taxon>
        <taxon>Actinomycetes</taxon>
        <taxon>Streptosporangiales</taxon>
        <taxon>Thermomonosporaceae</taxon>
        <taxon>Actinomadura</taxon>
    </lineage>
</organism>
<reference evidence="3 4" key="1">
    <citation type="journal article" date="2019" name="Int. J. Syst. Evol. Microbiol.">
        <title>The Global Catalogue of Microorganisms (GCM) 10K type strain sequencing project: providing services to taxonomists for standard genome sequencing and annotation.</title>
        <authorList>
            <consortium name="The Broad Institute Genomics Platform"/>
            <consortium name="The Broad Institute Genome Sequencing Center for Infectious Disease"/>
            <person name="Wu L."/>
            <person name="Ma J."/>
        </authorList>
    </citation>
    <scope>NUCLEOTIDE SEQUENCE [LARGE SCALE GENOMIC DNA]</scope>
    <source>
        <strain evidence="3 4">JCM 3325</strain>
    </source>
</reference>
<keyword evidence="4" id="KW-1185">Reference proteome</keyword>
<comment type="caution">
    <text evidence="3">The sequence shown here is derived from an EMBL/GenBank/DDBJ whole genome shotgun (WGS) entry which is preliminary data.</text>
</comment>
<gene>
    <name evidence="3" type="ORF">GCM10010191_57730</name>
</gene>
<evidence type="ECO:0000313" key="3">
    <source>
        <dbReference type="EMBL" id="GAA2435517.1"/>
    </source>
</evidence>
<proteinExistence type="predicted"/>